<sequence length="113" mass="12617">MRAKEGKLLKILVIGDKDISLPFRASGCEAKHVEKPEEGRKMLLEAIEKDEYGIIFIVESMARGCMDIISQISETKALPIVTIIPEIVKVERGAAEERLQQMVKRAVGIELPE</sequence>
<protein>
    <recommendedName>
        <fullName evidence="6">V-type ATP synthase subunit F</fullName>
    </recommendedName>
</protein>
<keyword evidence="3" id="KW-0406">Ion transport</keyword>
<evidence type="ECO:0000256" key="1">
    <source>
        <dbReference type="ARBA" id="ARBA00010148"/>
    </source>
</evidence>
<dbReference type="AlphaFoldDB" id="A0A662DMH2"/>
<dbReference type="Gene3D" id="3.40.50.10580">
    <property type="entry name" value="ATPase, V1 complex, subunit F"/>
    <property type="match status" value="1"/>
</dbReference>
<evidence type="ECO:0008006" key="6">
    <source>
        <dbReference type="Google" id="ProtNLM"/>
    </source>
</evidence>
<evidence type="ECO:0000256" key="3">
    <source>
        <dbReference type="ARBA" id="ARBA00023065"/>
    </source>
</evidence>
<name>A0A662DMH2_UNCAE</name>
<gene>
    <name evidence="4" type="ORF">DRJ04_00195</name>
</gene>
<comment type="caution">
    <text evidence="4">The sequence shown here is derived from an EMBL/GenBank/DDBJ whole genome shotgun (WGS) entry which is preliminary data.</text>
</comment>
<dbReference type="GO" id="GO:0046961">
    <property type="term" value="F:proton-transporting ATPase activity, rotational mechanism"/>
    <property type="evidence" value="ECO:0007669"/>
    <property type="project" value="InterPro"/>
</dbReference>
<accession>A0A662DMH2</accession>
<evidence type="ECO:0000256" key="2">
    <source>
        <dbReference type="ARBA" id="ARBA00022448"/>
    </source>
</evidence>
<dbReference type="InterPro" id="IPR008218">
    <property type="entry name" value="ATPase_V1-cplx_f_g_su"/>
</dbReference>
<dbReference type="Pfam" id="PF01990">
    <property type="entry name" value="ATP-synt_F"/>
    <property type="match status" value="1"/>
</dbReference>
<proteinExistence type="inferred from homology"/>
<evidence type="ECO:0000313" key="4">
    <source>
        <dbReference type="EMBL" id="RLE15493.1"/>
    </source>
</evidence>
<dbReference type="Proteomes" id="UP000280417">
    <property type="component" value="Unassembled WGS sequence"/>
</dbReference>
<comment type="similarity">
    <text evidence="1">Belongs to the V-ATPase F subunit family.</text>
</comment>
<keyword evidence="2" id="KW-0813">Transport</keyword>
<organism evidence="4 5">
    <name type="scientific">Aerophobetes bacterium</name>
    <dbReference type="NCBI Taxonomy" id="2030807"/>
    <lineage>
        <taxon>Bacteria</taxon>
        <taxon>Candidatus Aerophobota</taxon>
    </lineage>
</organism>
<reference evidence="4 5" key="1">
    <citation type="submission" date="2018-06" db="EMBL/GenBank/DDBJ databases">
        <title>Extensive metabolic versatility and redundancy in microbially diverse, dynamic hydrothermal sediments.</title>
        <authorList>
            <person name="Dombrowski N."/>
            <person name="Teske A."/>
            <person name="Baker B.J."/>
        </authorList>
    </citation>
    <scope>NUCLEOTIDE SEQUENCE [LARGE SCALE GENOMIC DNA]</scope>
    <source>
        <strain evidence="4">B3_G15</strain>
    </source>
</reference>
<evidence type="ECO:0000313" key="5">
    <source>
        <dbReference type="Proteomes" id="UP000280417"/>
    </source>
</evidence>
<dbReference type="EMBL" id="QMQA01000002">
    <property type="protein sequence ID" value="RLE15493.1"/>
    <property type="molecule type" value="Genomic_DNA"/>
</dbReference>
<dbReference type="InterPro" id="IPR036906">
    <property type="entry name" value="ATPase_V1_fsu_sf"/>
</dbReference>
<dbReference type="SUPFAM" id="SSF159468">
    <property type="entry name" value="AtpF-like"/>
    <property type="match status" value="1"/>
</dbReference>